<comment type="caution">
    <text evidence="8">The sequence shown here is derived from an EMBL/GenBank/DDBJ whole genome shotgun (WGS) entry which is preliminary data.</text>
</comment>
<dbReference type="Proteomes" id="UP001521931">
    <property type="component" value="Unassembled WGS sequence"/>
</dbReference>
<feature type="transmembrane region" description="Helical" evidence="7">
    <location>
        <begin position="356"/>
        <end position="374"/>
    </location>
</feature>
<evidence type="ECO:0000313" key="8">
    <source>
        <dbReference type="EMBL" id="MCG7322393.1"/>
    </source>
</evidence>
<dbReference type="CDD" id="cd06173">
    <property type="entry name" value="MFS_MefA_like"/>
    <property type="match status" value="1"/>
</dbReference>
<dbReference type="PANTHER" id="PTHR23513:SF6">
    <property type="entry name" value="MAJOR FACILITATOR SUPERFAMILY ASSOCIATED DOMAIN-CONTAINING PROTEIN"/>
    <property type="match status" value="1"/>
</dbReference>
<feature type="transmembrane region" description="Helical" evidence="7">
    <location>
        <begin position="227"/>
        <end position="248"/>
    </location>
</feature>
<accession>A0ABS9Q5L9</accession>
<dbReference type="Gene3D" id="1.20.1250.20">
    <property type="entry name" value="MFS general substrate transporter like domains"/>
    <property type="match status" value="1"/>
</dbReference>
<dbReference type="RefSeq" id="WP_019287397.1">
    <property type="nucleotide sequence ID" value="NZ_DAMCVA010000354.1"/>
</dbReference>
<dbReference type="InterPro" id="IPR036259">
    <property type="entry name" value="MFS_trans_sf"/>
</dbReference>
<keyword evidence="6 7" id="KW-0472">Membrane</keyword>
<evidence type="ECO:0000313" key="9">
    <source>
        <dbReference type="Proteomes" id="UP001521931"/>
    </source>
</evidence>
<feature type="transmembrane region" description="Helical" evidence="7">
    <location>
        <begin position="20"/>
        <end position="38"/>
    </location>
</feature>
<feature type="transmembrane region" description="Helical" evidence="7">
    <location>
        <begin position="381"/>
        <end position="401"/>
    </location>
</feature>
<comment type="subcellular location">
    <subcellularLocation>
        <location evidence="1">Cell membrane</location>
        <topology evidence="1">Multi-pass membrane protein</topology>
    </subcellularLocation>
</comment>
<feature type="transmembrane region" description="Helical" evidence="7">
    <location>
        <begin position="76"/>
        <end position="97"/>
    </location>
</feature>
<evidence type="ECO:0000256" key="3">
    <source>
        <dbReference type="ARBA" id="ARBA00022475"/>
    </source>
</evidence>
<keyword evidence="5 7" id="KW-1133">Transmembrane helix</keyword>
<evidence type="ECO:0000256" key="5">
    <source>
        <dbReference type="ARBA" id="ARBA00022989"/>
    </source>
</evidence>
<reference evidence="8 9" key="1">
    <citation type="submission" date="2022-02" db="EMBL/GenBank/DDBJ databases">
        <title>Uncovering new skin microbiome diversity through culturing and metagenomics.</title>
        <authorList>
            <person name="Conlan S."/>
            <person name="Deming C."/>
            <person name="Nisc Comparative Sequencing Program N."/>
            <person name="Segre J.A."/>
        </authorList>
    </citation>
    <scope>NUCLEOTIDE SEQUENCE [LARGE SCALE GENOMIC DNA]</scope>
    <source>
        <strain evidence="8 9">ACRQZ</strain>
    </source>
</reference>
<gene>
    <name evidence="8" type="ORF">MHL29_10945</name>
</gene>
<dbReference type="PANTHER" id="PTHR23513">
    <property type="entry name" value="INTEGRAL MEMBRANE EFFLUX PROTEIN-RELATED"/>
    <property type="match status" value="1"/>
</dbReference>
<keyword evidence="3" id="KW-1003">Cell membrane</keyword>
<feature type="transmembrane region" description="Helical" evidence="7">
    <location>
        <begin position="144"/>
        <end position="165"/>
    </location>
</feature>
<evidence type="ECO:0000256" key="2">
    <source>
        <dbReference type="ARBA" id="ARBA00022448"/>
    </source>
</evidence>
<sequence>MTSESLWRDPDFVRYWASRAVSMLGSAITYVALPVLVYRLTGSATWTGVVTAMDTLPFVFFGLLGGALGDRLDRRALMVGADVVAALAIGSIVVAHLLGHLSIAHLLVAAFLSASAATIFDGANWGALPTLVGRARLPEANAKVYGTVSVFDAAGPAVVGLLLAVVEPGTLLIVDAASFAASALLIRGISRALSPSRPGGRVGVRQLGRDVGEGLAYLARHPLLRPMTIVAIFGSAGAASILAVTVVWCDRVLGIGTSGWRFGLLYAAWGLGALLSSLVLARAMGALGAIRLTRRLLPVVTLLALVLASVDRFALAVPILLSYVGIHTLQYTSVVTWRQQVIPDELLSRVSSAARLIGWGAAASVGALVAGPVAQHWGVRTAILLAASLHACGAALTWVPALRRAEPASSATPA</sequence>
<evidence type="ECO:0000256" key="4">
    <source>
        <dbReference type="ARBA" id="ARBA00022692"/>
    </source>
</evidence>
<dbReference type="EMBL" id="JAKRCV010000033">
    <property type="protein sequence ID" value="MCG7322393.1"/>
    <property type="molecule type" value="Genomic_DNA"/>
</dbReference>
<evidence type="ECO:0000256" key="1">
    <source>
        <dbReference type="ARBA" id="ARBA00004651"/>
    </source>
</evidence>
<feature type="transmembrane region" description="Helical" evidence="7">
    <location>
        <begin position="296"/>
        <end position="321"/>
    </location>
</feature>
<organism evidence="8 9">
    <name type="scientific">Arsenicicoccus bolidensis</name>
    <dbReference type="NCBI Taxonomy" id="229480"/>
    <lineage>
        <taxon>Bacteria</taxon>
        <taxon>Bacillati</taxon>
        <taxon>Actinomycetota</taxon>
        <taxon>Actinomycetes</taxon>
        <taxon>Micrococcales</taxon>
        <taxon>Intrasporangiaceae</taxon>
        <taxon>Arsenicicoccus</taxon>
    </lineage>
</organism>
<feature type="transmembrane region" description="Helical" evidence="7">
    <location>
        <begin position="260"/>
        <end position="284"/>
    </location>
</feature>
<feature type="transmembrane region" description="Helical" evidence="7">
    <location>
        <begin position="103"/>
        <end position="123"/>
    </location>
</feature>
<dbReference type="Pfam" id="PF05977">
    <property type="entry name" value="MFS_3"/>
    <property type="match status" value="1"/>
</dbReference>
<keyword evidence="2" id="KW-0813">Transport</keyword>
<feature type="transmembrane region" description="Helical" evidence="7">
    <location>
        <begin position="44"/>
        <end position="64"/>
    </location>
</feature>
<keyword evidence="4 7" id="KW-0812">Transmembrane</keyword>
<name>A0ABS9Q5L9_9MICO</name>
<proteinExistence type="predicted"/>
<dbReference type="InterPro" id="IPR010290">
    <property type="entry name" value="TM_effector"/>
</dbReference>
<protein>
    <submittedName>
        <fullName evidence="8">MFS transporter</fullName>
    </submittedName>
</protein>
<dbReference type="SUPFAM" id="SSF103473">
    <property type="entry name" value="MFS general substrate transporter"/>
    <property type="match status" value="1"/>
</dbReference>
<evidence type="ECO:0000256" key="6">
    <source>
        <dbReference type="ARBA" id="ARBA00023136"/>
    </source>
</evidence>
<evidence type="ECO:0000256" key="7">
    <source>
        <dbReference type="SAM" id="Phobius"/>
    </source>
</evidence>
<keyword evidence="9" id="KW-1185">Reference proteome</keyword>